<evidence type="ECO:0000256" key="5">
    <source>
        <dbReference type="ARBA" id="ARBA00023136"/>
    </source>
</evidence>
<protein>
    <recommendedName>
        <fullName evidence="10">Palmitoyltransferase</fullName>
        <ecNumber evidence="10">2.3.1.225</ecNumber>
    </recommendedName>
</protein>
<dbReference type="PANTHER" id="PTHR22883:SF43">
    <property type="entry name" value="PALMITOYLTRANSFERASE APP"/>
    <property type="match status" value="1"/>
</dbReference>
<dbReference type="EC" id="2.3.1.225" evidence="10"/>
<feature type="transmembrane region" description="Helical" evidence="10">
    <location>
        <begin position="79"/>
        <end position="100"/>
    </location>
</feature>
<comment type="domain">
    <text evidence="10">The DHHC domain is required for palmitoyltransferase activity.</text>
</comment>
<dbReference type="GO" id="GO:0006612">
    <property type="term" value="P:protein targeting to membrane"/>
    <property type="evidence" value="ECO:0007669"/>
    <property type="project" value="TreeGrafter"/>
</dbReference>
<proteinExistence type="inferred from homology"/>
<dbReference type="EMBL" id="JBGBPQ010000020">
    <property type="protein sequence ID" value="KAL1504467.1"/>
    <property type="molecule type" value="Genomic_DNA"/>
</dbReference>
<feature type="transmembrane region" description="Helical" evidence="10">
    <location>
        <begin position="47"/>
        <end position="67"/>
    </location>
</feature>
<keyword evidence="4 10" id="KW-1133">Transmembrane helix</keyword>
<gene>
    <name evidence="12" type="ORF">AB1Y20_010872</name>
</gene>
<accession>A0AB34ISI6</accession>
<evidence type="ECO:0000256" key="1">
    <source>
        <dbReference type="ARBA" id="ARBA00004127"/>
    </source>
</evidence>
<comment type="subcellular location">
    <subcellularLocation>
        <location evidence="1">Endomembrane system</location>
        <topology evidence="1">Multi-pass membrane protein</topology>
    </subcellularLocation>
</comment>
<evidence type="ECO:0000256" key="6">
    <source>
        <dbReference type="ARBA" id="ARBA00023139"/>
    </source>
</evidence>
<comment type="caution">
    <text evidence="12">The sequence shown here is derived from an EMBL/GenBank/DDBJ whole genome shotgun (WGS) entry which is preliminary data.</text>
</comment>
<name>A0AB34ISI6_PRYPA</name>
<dbReference type="Pfam" id="PF01529">
    <property type="entry name" value="DHHC"/>
    <property type="match status" value="1"/>
</dbReference>
<feature type="domain" description="Palmitoyltransferase DHHC" evidence="11">
    <location>
        <begin position="170"/>
        <end position="223"/>
    </location>
</feature>
<dbReference type="GO" id="GO:0019706">
    <property type="term" value="F:protein-cysteine S-palmitoyltransferase activity"/>
    <property type="evidence" value="ECO:0007669"/>
    <property type="project" value="UniProtKB-EC"/>
</dbReference>
<evidence type="ECO:0000313" key="13">
    <source>
        <dbReference type="Proteomes" id="UP001515480"/>
    </source>
</evidence>
<evidence type="ECO:0000256" key="3">
    <source>
        <dbReference type="ARBA" id="ARBA00022692"/>
    </source>
</evidence>
<dbReference type="InterPro" id="IPR001594">
    <property type="entry name" value="Palmitoyltrfase_DHHC"/>
</dbReference>
<keyword evidence="8 10" id="KW-0012">Acyltransferase</keyword>
<dbReference type="GO" id="GO:0005783">
    <property type="term" value="C:endoplasmic reticulum"/>
    <property type="evidence" value="ECO:0007669"/>
    <property type="project" value="TreeGrafter"/>
</dbReference>
<feature type="transmembrane region" description="Helical" evidence="10">
    <location>
        <begin position="206"/>
        <end position="227"/>
    </location>
</feature>
<keyword evidence="13" id="KW-1185">Reference proteome</keyword>
<comment type="similarity">
    <text evidence="10">Belongs to the DHHC palmitoyltransferase family.</text>
</comment>
<dbReference type="AlphaFoldDB" id="A0AB34ISI6"/>
<evidence type="ECO:0000256" key="4">
    <source>
        <dbReference type="ARBA" id="ARBA00022989"/>
    </source>
</evidence>
<comment type="catalytic activity">
    <reaction evidence="9 10">
        <text>L-cysteinyl-[protein] + hexadecanoyl-CoA = S-hexadecanoyl-L-cysteinyl-[protein] + CoA</text>
        <dbReference type="Rhea" id="RHEA:36683"/>
        <dbReference type="Rhea" id="RHEA-COMP:10131"/>
        <dbReference type="Rhea" id="RHEA-COMP:11032"/>
        <dbReference type="ChEBI" id="CHEBI:29950"/>
        <dbReference type="ChEBI" id="CHEBI:57287"/>
        <dbReference type="ChEBI" id="CHEBI:57379"/>
        <dbReference type="ChEBI" id="CHEBI:74151"/>
        <dbReference type="EC" id="2.3.1.225"/>
    </reaction>
</comment>
<organism evidence="12 13">
    <name type="scientific">Prymnesium parvum</name>
    <name type="common">Toxic golden alga</name>
    <dbReference type="NCBI Taxonomy" id="97485"/>
    <lineage>
        <taxon>Eukaryota</taxon>
        <taxon>Haptista</taxon>
        <taxon>Haptophyta</taxon>
        <taxon>Prymnesiophyceae</taxon>
        <taxon>Prymnesiales</taxon>
        <taxon>Prymnesiaceae</taxon>
        <taxon>Prymnesium</taxon>
    </lineage>
</organism>
<dbReference type="PANTHER" id="PTHR22883">
    <property type="entry name" value="ZINC FINGER DHHC DOMAIN CONTAINING PROTEIN"/>
    <property type="match status" value="1"/>
</dbReference>
<reference evidence="12 13" key="1">
    <citation type="journal article" date="2024" name="Science">
        <title>Giant polyketide synthase enzymes in the biosynthesis of giant marine polyether toxins.</title>
        <authorList>
            <person name="Fallon T.R."/>
            <person name="Shende V.V."/>
            <person name="Wierzbicki I.H."/>
            <person name="Pendleton A.L."/>
            <person name="Watervoot N.F."/>
            <person name="Auber R.P."/>
            <person name="Gonzalez D.J."/>
            <person name="Wisecaver J.H."/>
            <person name="Moore B.S."/>
        </authorList>
    </citation>
    <scope>NUCLEOTIDE SEQUENCE [LARGE SCALE GENOMIC DNA]</scope>
    <source>
        <strain evidence="12 13">12B1</strain>
    </source>
</reference>
<sequence length="230" mass="24918">MQRRARPEEHGLLVLENGGPGEDWAGVEMLPPMPPPERCEQCAESSCGVTLVLALICVFVGLTQAAATSSMEKPKTWVFLGLIYAEAIVALVCLLGILCADPGTIQRSPSTCFPLPEQVAELVRAGRPIEGLRNIRENGRSFCVRCLVWRPDPQGRAGSDDDSDEFEEGEVHHCSTCQRCVRDFDHHCGVFGRCIAGKGFAGTMGYFKVIISMGVAGCVTSFGFLLVGHF</sequence>
<keyword evidence="7" id="KW-0449">Lipoprotein</keyword>
<dbReference type="Proteomes" id="UP001515480">
    <property type="component" value="Unassembled WGS sequence"/>
</dbReference>
<keyword evidence="2 10" id="KW-0808">Transferase</keyword>
<evidence type="ECO:0000256" key="10">
    <source>
        <dbReference type="RuleBase" id="RU079119"/>
    </source>
</evidence>
<keyword evidence="5 10" id="KW-0472">Membrane</keyword>
<keyword evidence="3 10" id="KW-0812">Transmembrane</keyword>
<evidence type="ECO:0000256" key="8">
    <source>
        <dbReference type="ARBA" id="ARBA00023315"/>
    </source>
</evidence>
<evidence type="ECO:0000313" key="12">
    <source>
        <dbReference type="EMBL" id="KAL1504467.1"/>
    </source>
</evidence>
<evidence type="ECO:0000259" key="11">
    <source>
        <dbReference type="Pfam" id="PF01529"/>
    </source>
</evidence>
<evidence type="ECO:0000256" key="7">
    <source>
        <dbReference type="ARBA" id="ARBA00023288"/>
    </source>
</evidence>
<evidence type="ECO:0000256" key="9">
    <source>
        <dbReference type="ARBA" id="ARBA00048048"/>
    </source>
</evidence>
<dbReference type="PROSITE" id="PS50216">
    <property type="entry name" value="DHHC"/>
    <property type="match status" value="1"/>
</dbReference>
<evidence type="ECO:0000256" key="2">
    <source>
        <dbReference type="ARBA" id="ARBA00022679"/>
    </source>
</evidence>
<dbReference type="GO" id="GO:0005794">
    <property type="term" value="C:Golgi apparatus"/>
    <property type="evidence" value="ECO:0007669"/>
    <property type="project" value="TreeGrafter"/>
</dbReference>
<keyword evidence="6" id="KW-0564">Palmitate</keyword>
<dbReference type="InterPro" id="IPR039859">
    <property type="entry name" value="PFA4/ZDH16/20/ERF2-like"/>
</dbReference>